<feature type="chain" id="PRO_5008263246" evidence="1">
    <location>
        <begin position="20"/>
        <end position="264"/>
    </location>
</feature>
<dbReference type="AlphaFoldDB" id="A0A194PFZ1"/>
<protein>
    <submittedName>
        <fullName evidence="2">Uncharacterized protein</fullName>
    </submittedName>
</protein>
<keyword evidence="3" id="KW-1185">Reference proteome</keyword>
<feature type="signal peptide" evidence="1">
    <location>
        <begin position="1"/>
        <end position="19"/>
    </location>
</feature>
<name>A0A194PFZ1_PAPXU</name>
<evidence type="ECO:0000256" key="1">
    <source>
        <dbReference type="SAM" id="SignalP"/>
    </source>
</evidence>
<keyword evidence="1" id="KW-0732">Signal</keyword>
<dbReference type="Proteomes" id="UP000053268">
    <property type="component" value="Unassembled WGS sequence"/>
</dbReference>
<dbReference type="EMBL" id="KQ459606">
    <property type="protein sequence ID" value="KPI91619.1"/>
    <property type="molecule type" value="Genomic_DNA"/>
</dbReference>
<sequence length="264" mass="30722">MNNCVILLLVVIQSGVLKSSPIKEDEHVKDEPHTKILDSVPTVSLEDQPKPCSEVSNNLNNEGQGNMKHKVMLKFPAKMYVNNLQYANEYMVTMPQSAMEYLTAINRQYQNTYVRSLPALDTLPSVYVTRPRITNYYESRDPYFYDTEMRKQKTVFVPIHLSPERSTSEEEFWAQLSQDSIMKNIIPTMEVPLQRDPYGQYEQLIRLPYPLSAQELMSNNGVMGYYPENELRAYENPLLYRYKTKVSSESDVSEDYPQTEMHTM</sequence>
<proteinExistence type="predicted"/>
<organism evidence="2 3">
    <name type="scientific">Papilio xuthus</name>
    <name type="common">Asian swallowtail butterfly</name>
    <dbReference type="NCBI Taxonomy" id="66420"/>
    <lineage>
        <taxon>Eukaryota</taxon>
        <taxon>Metazoa</taxon>
        <taxon>Ecdysozoa</taxon>
        <taxon>Arthropoda</taxon>
        <taxon>Hexapoda</taxon>
        <taxon>Insecta</taxon>
        <taxon>Pterygota</taxon>
        <taxon>Neoptera</taxon>
        <taxon>Endopterygota</taxon>
        <taxon>Lepidoptera</taxon>
        <taxon>Glossata</taxon>
        <taxon>Ditrysia</taxon>
        <taxon>Papilionoidea</taxon>
        <taxon>Papilionidae</taxon>
        <taxon>Papilioninae</taxon>
        <taxon>Papilio</taxon>
    </lineage>
</organism>
<evidence type="ECO:0000313" key="2">
    <source>
        <dbReference type="EMBL" id="KPI91619.1"/>
    </source>
</evidence>
<reference evidence="2 3" key="1">
    <citation type="journal article" date="2015" name="Nat. Commun.">
        <title>Outbred genome sequencing and CRISPR/Cas9 gene editing in butterflies.</title>
        <authorList>
            <person name="Li X."/>
            <person name="Fan D."/>
            <person name="Zhang W."/>
            <person name="Liu G."/>
            <person name="Zhang L."/>
            <person name="Zhao L."/>
            <person name="Fang X."/>
            <person name="Chen L."/>
            <person name="Dong Y."/>
            <person name="Chen Y."/>
            <person name="Ding Y."/>
            <person name="Zhao R."/>
            <person name="Feng M."/>
            <person name="Zhu Y."/>
            <person name="Feng Y."/>
            <person name="Jiang X."/>
            <person name="Zhu D."/>
            <person name="Xiang H."/>
            <person name="Feng X."/>
            <person name="Li S."/>
            <person name="Wang J."/>
            <person name="Zhang G."/>
            <person name="Kronforst M.R."/>
            <person name="Wang W."/>
        </authorList>
    </citation>
    <scope>NUCLEOTIDE SEQUENCE [LARGE SCALE GENOMIC DNA]</scope>
    <source>
        <strain evidence="2">Ya'a_city_454_Px</strain>
        <tissue evidence="2">Whole body</tissue>
    </source>
</reference>
<evidence type="ECO:0000313" key="3">
    <source>
        <dbReference type="Proteomes" id="UP000053268"/>
    </source>
</evidence>
<accession>A0A194PFZ1</accession>
<gene>
    <name evidence="2" type="ORF">RR46_15123</name>
</gene>